<dbReference type="GO" id="GO:0005524">
    <property type="term" value="F:ATP binding"/>
    <property type="evidence" value="ECO:0007669"/>
    <property type="project" value="UniProtKB-UniRule"/>
</dbReference>
<evidence type="ECO:0000313" key="8">
    <source>
        <dbReference type="EMBL" id="MVQ32919.1"/>
    </source>
</evidence>
<protein>
    <recommendedName>
        <fullName evidence="5 6">N5-carboxyaminoimidazole ribonucleotide synthase</fullName>
        <shortName evidence="5 6">N5-CAIR synthase</shortName>
        <ecNumber evidence="5 6">6.3.4.18</ecNumber>
    </recommendedName>
    <alternativeName>
        <fullName evidence="5 6">5-(carboxyamino)imidazole ribonucleotide synthetase</fullName>
    </alternativeName>
</protein>
<dbReference type="PANTHER" id="PTHR11609">
    <property type="entry name" value="PURINE BIOSYNTHESIS PROTEIN 6/7, PUR6/7"/>
    <property type="match status" value="1"/>
</dbReference>
<comment type="caution">
    <text evidence="8">The sequence shown here is derived from an EMBL/GenBank/DDBJ whole genome shotgun (WGS) entry which is preliminary data.</text>
</comment>
<gene>
    <name evidence="5 6" type="primary">purK</name>
    <name evidence="8" type="ORF">GON04_25930</name>
</gene>
<feature type="binding site" evidence="5">
    <location>
        <position position="191"/>
    </location>
    <ligand>
        <name>ATP</name>
        <dbReference type="ChEBI" id="CHEBI:30616"/>
    </ligand>
</feature>
<feature type="binding site" evidence="5">
    <location>
        <position position="148"/>
    </location>
    <ligand>
        <name>ATP</name>
        <dbReference type="ChEBI" id="CHEBI:30616"/>
    </ligand>
</feature>
<dbReference type="PROSITE" id="PS50975">
    <property type="entry name" value="ATP_GRASP"/>
    <property type="match status" value="1"/>
</dbReference>
<dbReference type="Pfam" id="PF17769">
    <property type="entry name" value="PurK_C"/>
    <property type="match status" value="1"/>
</dbReference>
<comment type="function">
    <text evidence="6">Catalyzes the ATP-dependent conversion of 5-aminoimidazole ribonucleotide (AIR) and HCO(3)- to N5-carboxyaminoimidazole ribonucleotide (N5-CAIR).</text>
</comment>
<comment type="pathway">
    <text evidence="5 6">Purine metabolism; IMP biosynthesis via de novo pathway; 5-amino-1-(5-phospho-D-ribosyl)imidazole-4-carboxylate from 5-amino-1-(5-phospho-D-ribosyl)imidazole (N5-CAIR route): step 1/2.</text>
</comment>
<dbReference type="InterPro" id="IPR016185">
    <property type="entry name" value="PreATP-grasp_dom_sf"/>
</dbReference>
<dbReference type="InterPro" id="IPR003135">
    <property type="entry name" value="ATP-grasp_carboxylate-amine"/>
</dbReference>
<dbReference type="PANTHER" id="PTHR11609:SF5">
    <property type="entry name" value="PHOSPHORIBOSYLAMINOIMIDAZOLE CARBOXYLASE"/>
    <property type="match status" value="1"/>
</dbReference>
<evidence type="ECO:0000256" key="1">
    <source>
        <dbReference type="ARBA" id="ARBA00022598"/>
    </source>
</evidence>
<evidence type="ECO:0000256" key="3">
    <source>
        <dbReference type="ARBA" id="ARBA00022755"/>
    </source>
</evidence>
<comment type="function">
    <text evidence="5">Catalyzes the ATP-dependent conversion of 5-aminoimidazole ribonucleotide (AIR) and HCO(3)(-) to N5-carboxyaminoimidazole ribonucleotide (N5-CAIR).</text>
</comment>
<feature type="binding site" evidence="5">
    <location>
        <position position="214"/>
    </location>
    <ligand>
        <name>ATP</name>
        <dbReference type="ChEBI" id="CHEBI:30616"/>
    </ligand>
</feature>
<comment type="catalytic activity">
    <reaction evidence="5 6">
        <text>5-amino-1-(5-phospho-beta-D-ribosyl)imidazole + hydrogencarbonate + ATP = 5-carboxyamino-1-(5-phospho-D-ribosyl)imidazole + ADP + phosphate + 2 H(+)</text>
        <dbReference type="Rhea" id="RHEA:19317"/>
        <dbReference type="ChEBI" id="CHEBI:15378"/>
        <dbReference type="ChEBI" id="CHEBI:17544"/>
        <dbReference type="ChEBI" id="CHEBI:30616"/>
        <dbReference type="ChEBI" id="CHEBI:43474"/>
        <dbReference type="ChEBI" id="CHEBI:58730"/>
        <dbReference type="ChEBI" id="CHEBI:137981"/>
        <dbReference type="ChEBI" id="CHEBI:456216"/>
        <dbReference type="EC" id="6.3.4.18"/>
    </reaction>
</comment>
<feature type="domain" description="ATP-grasp" evidence="7">
    <location>
        <begin position="113"/>
        <end position="299"/>
    </location>
</feature>
<dbReference type="RefSeq" id="WP_157401020.1">
    <property type="nucleotide sequence ID" value="NZ_WSEL01000011.1"/>
</dbReference>
<dbReference type="Pfam" id="PF22660">
    <property type="entry name" value="RS_preATP-grasp-like"/>
    <property type="match status" value="1"/>
</dbReference>
<dbReference type="InterPro" id="IPR013815">
    <property type="entry name" value="ATP_grasp_subdomain_1"/>
</dbReference>
<evidence type="ECO:0000256" key="2">
    <source>
        <dbReference type="ARBA" id="ARBA00022741"/>
    </source>
</evidence>
<dbReference type="EC" id="6.3.4.18" evidence="5 6"/>
<keyword evidence="4 5" id="KW-0067">ATP-binding</keyword>
<evidence type="ECO:0000256" key="5">
    <source>
        <dbReference type="HAMAP-Rule" id="MF_01928"/>
    </source>
</evidence>
<dbReference type="InterPro" id="IPR011761">
    <property type="entry name" value="ATP-grasp"/>
</dbReference>
<dbReference type="InterPro" id="IPR011054">
    <property type="entry name" value="Rudment_hybrid_motif"/>
</dbReference>
<evidence type="ECO:0000256" key="4">
    <source>
        <dbReference type="ARBA" id="ARBA00022840"/>
    </source>
</evidence>
<dbReference type="Proteomes" id="UP000469385">
    <property type="component" value="Unassembled WGS sequence"/>
</dbReference>
<reference evidence="8 9" key="1">
    <citation type="submission" date="2019-12" db="EMBL/GenBank/DDBJ databases">
        <authorList>
            <person name="Huq M.A."/>
        </authorList>
    </citation>
    <scope>NUCLEOTIDE SEQUENCE [LARGE SCALE GENOMIC DNA]</scope>
    <source>
        <strain evidence="8 9">MAH-25</strain>
    </source>
</reference>
<dbReference type="AlphaFoldDB" id="A0A6N8J0V8"/>
<feature type="binding site" evidence="5">
    <location>
        <begin position="269"/>
        <end position="270"/>
    </location>
    <ligand>
        <name>ATP</name>
        <dbReference type="ChEBI" id="CHEBI:30616"/>
    </ligand>
</feature>
<keyword evidence="3 5" id="KW-0658">Purine biosynthesis</keyword>
<comment type="subunit">
    <text evidence="5 6">Homodimer.</text>
</comment>
<dbReference type="FunFam" id="3.30.1490.20:FF:000015">
    <property type="entry name" value="N5-carboxyaminoimidazole ribonucleotide synthase"/>
    <property type="match status" value="1"/>
</dbReference>
<comment type="similarity">
    <text evidence="5 6">Belongs to the PurK/PurT family.</text>
</comment>
<dbReference type="Gene3D" id="3.30.470.20">
    <property type="entry name" value="ATP-grasp fold, B domain"/>
    <property type="match status" value="1"/>
</dbReference>
<dbReference type="InterPro" id="IPR005875">
    <property type="entry name" value="PurK"/>
</dbReference>
<feature type="binding site" evidence="5">
    <location>
        <position position="109"/>
    </location>
    <ligand>
        <name>ATP</name>
        <dbReference type="ChEBI" id="CHEBI:30616"/>
    </ligand>
</feature>
<dbReference type="NCBIfam" id="NF004676">
    <property type="entry name" value="PRK06019.1-2"/>
    <property type="match status" value="1"/>
</dbReference>
<dbReference type="Gene3D" id="3.30.1490.20">
    <property type="entry name" value="ATP-grasp fold, A domain"/>
    <property type="match status" value="1"/>
</dbReference>
<sequence length="387" mass="40516">MTAPAFLPPGSMLGVMGGGQLGRMFVHAAQRLGYSTAVLDPDADSPAGRVSHLHVRTGYLDEGGLAELAEACAAITTEFENVPAAALTRLAARRFVAPGAAAVAIAQDRAQEKAHFARCGVPCAPHAVIASRDQLDAVPDELLPGILKTARLGYDGKGQARVATRAELVQAWEAMQGVPCVLEKLLPLAFECSVVVARGADGAMVHLPVQRNLHRAGILAVTEVGEGVLPAAIAAQAIEGTRAIAQGLGYVGVLCVEFFVLQDGTLVVNEMAPRPHNSGHWSIDGADLSQFDLQVRTLAGLPLVAPRQHSHAVMLNLLGDLWFAGGAERTPPWERVLALPGASLHLYGKPQARPGRKMGHLTLVAESARGARTTALEACAALGIQAF</sequence>
<dbReference type="GO" id="GO:0004638">
    <property type="term" value="F:phosphoribosylaminoimidazole carboxylase activity"/>
    <property type="evidence" value="ECO:0007669"/>
    <property type="project" value="InterPro"/>
</dbReference>
<dbReference type="EMBL" id="WSEL01000011">
    <property type="protein sequence ID" value="MVQ32919.1"/>
    <property type="molecule type" value="Genomic_DNA"/>
</dbReference>
<dbReference type="Gene3D" id="3.40.50.20">
    <property type="match status" value="1"/>
</dbReference>
<dbReference type="GO" id="GO:0034028">
    <property type="term" value="F:5-(carboxyamino)imidazole ribonucleotide synthase activity"/>
    <property type="evidence" value="ECO:0007669"/>
    <property type="project" value="UniProtKB-UniRule"/>
</dbReference>
<dbReference type="SUPFAM" id="SSF52440">
    <property type="entry name" value="PreATP-grasp domain"/>
    <property type="match status" value="1"/>
</dbReference>
<dbReference type="SUPFAM" id="SSF51246">
    <property type="entry name" value="Rudiment single hybrid motif"/>
    <property type="match status" value="1"/>
</dbReference>
<dbReference type="NCBIfam" id="NF004677">
    <property type="entry name" value="PRK06019.1-3"/>
    <property type="match status" value="1"/>
</dbReference>
<evidence type="ECO:0000259" key="7">
    <source>
        <dbReference type="PROSITE" id="PS50975"/>
    </source>
</evidence>
<name>A0A6N8J0V8_9BURK</name>
<dbReference type="InterPro" id="IPR054350">
    <property type="entry name" value="PurT/PurK_preATP-grasp"/>
</dbReference>
<evidence type="ECO:0000313" key="9">
    <source>
        <dbReference type="Proteomes" id="UP000469385"/>
    </source>
</evidence>
<dbReference type="NCBIfam" id="TIGR01161">
    <property type="entry name" value="purK"/>
    <property type="match status" value="1"/>
</dbReference>
<proteinExistence type="inferred from homology"/>
<dbReference type="SUPFAM" id="SSF56059">
    <property type="entry name" value="Glutathione synthetase ATP-binding domain-like"/>
    <property type="match status" value="1"/>
</dbReference>
<dbReference type="HAMAP" id="MF_01928">
    <property type="entry name" value="PurK"/>
    <property type="match status" value="1"/>
</dbReference>
<dbReference type="Pfam" id="PF02222">
    <property type="entry name" value="ATP-grasp"/>
    <property type="match status" value="1"/>
</dbReference>
<feature type="binding site" evidence="5">
    <location>
        <begin position="153"/>
        <end position="159"/>
    </location>
    <ligand>
        <name>ATP</name>
        <dbReference type="ChEBI" id="CHEBI:30616"/>
    </ligand>
</feature>
<dbReference type="UniPathway" id="UPA00074">
    <property type="reaction ID" value="UER00942"/>
</dbReference>
<keyword evidence="9" id="KW-1185">Reference proteome</keyword>
<feature type="binding site" evidence="5">
    <location>
        <begin position="183"/>
        <end position="186"/>
    </location>
    <ligand>
        <name>ATP</name>
        <dbReference type="ChEBI" id="CHEBI:30616"/>
    </ligand>
</feature>
<dbReference type="GO" id="GO:0046872">
    <property type="term" value="F:metal ion binding"/>
    <property type="evidence" value="ECO:0007669"/>
    <property type="project" value="InterPro"/>
</dbReference>
<dbReference type="NCBIfam" id="NF004679">
    <property type="entry name" value="PRK06019.1-5"/>
    <property type="match status" value="1"/>
</dbReference>
<accession>A0A6N8J0V8</accession>
<organism evidence="8 9">
    <name type="scientific">Ramlibacter pinisoli</name>
    <dbReference type="NCBI Taxonomy" id="2682844"/>
    <lineage>
        <taxon>Bacteria</taxon>
        <taxon>Pseudomonadati</taxon>
        <taxon>Pseudomonadota</taxon>
        <taxon>Betaproteobacteria</taxon>
        <taxon>Burkholderiales</taxon>
        <taxon>Comamonadaceae</taxon>
        <taxon>Ramlibacter</taxon>
    </lineage>
</organism>
<keyword evidence="1 5" id="KW-0436">Ligase</keyword>
<evidence type="ECO:0000256" key="6">
    <source>
        <dbReference type="RuleBase" id="RU361200"/>
    </source>
</evidence>
<keyword evidence="2 5" id="KW-0547">Nucleotide-binding</keyword>
<dbReference type="GO" id="GO:0005829">
    <property type="term" value="C:cytosol"/>
    <property type="evidence" value="ECO:0007669"/>
    <property type="project" value="TreeGrafter"/>
</dbReference>
<dbReference type="InterPro" id="IPR040686">
    <property type="entry name" value="PurK_C"/>
</dbReference>
<dbReference type="GO" id="GO:0006189">
    <property type="term" value="P:'de novo' IMP biosynthetic process"/>
    <property type="evidence" value="ECO:0007669"/>
    <property type="project" value="UniProtKB-UniRule"/>
</dbReference>